<evidence type="ECO:0000313" key="4">
    <source>
        <dbReference type="EMBL" id="UYM07747.1"/>
    </source>
</evidence>
<dbReference type="RefSeq" id="WP_271636721.1">
    <property type="nucleotide sequence ID" value="NZ_CP094970.1"/>
</dbReference>
<dbReference type="InterPro" id="IPR040198">
    <property type="entry name" value="Fido_containing"/>
</dbReference>
<proteinExistence type="predicted"/>
<name>A0AA46TLY8_9ACTN</name>
<gene>
    <name evidence="4" type="ORF">L0C25_11955</name>
</gene>
<reference evidence="4" key="1">
    <citation type="submission" date="2022-01" db="EMBL/GenBank/DDBJ databases">
        <title>Nocardioidaceae gen. sp. A5X3R13.</title>
        <authorList>
            <person name="Lopez Marin M.A."/>
            <person name="Uhlik O."/>
        </authorList>
    </citation>
    <scope>NUCLEOTIDE SEQUENCE</scope>
    <source>
        <strain evidence="4">A5X3R13</strain>
    </source>
</reference>
<keyword evidence="5" id="KW-1185">Reference proteome</keyword>
<dbReference type="SUPFAM" id="SSF140931">
    <property type="entry name" value="Fic-like"/>
    <property type="match status" value="1"/>
</dbReference>
<evidence type="ECO:0000256" key="1">
    <source>
        <dbReference type="PIRSR" id="PIRSR640198-1"/>
    </source>
</evidence>
<dbReference type="PANTHER" id="PTHR13504">
    <property type="entry name" value="FIDO DOMAIN-CONTAINING PROTEIN DDB_G0283145"/>
    <property type="match status" value="1"/>
</dbReference>
<organism evidence="4 5">
    <name type="scientific">Solicola gregarius</name>
    <dbReference type="NCBI Taxonomy" id="2908642"/>
    <lineage>
        <taxon>Bacteria</taxon>
        <taxon>Bacillati</taxon>
        <taxon>Actinomycetota</taxon>
        <taxon>Actinomycetes</taxon>
        <taxon>Propionibacteriales</taxon>
        <taxon>Nocardioidaceae</taxon>
        <taxon>Solicola</taxon>
    </lineage>
</organism>
<keyword evidence="2" id="KW-0547">Nucleotide-binding</keyword>
<dbReference type="AlphaFoldDB" id="A0AA46TLY8"/>
<dbReference type="Gene3D" id="1.10.3290.10">
    <property type="entry name" value="Fido-like domain"/>
    <property type="match status" value="1"/>
</dbReference>
<feature type="active site" evidence="1">
    <location>
        <position position="192"/>
    </location>
</feature>
<dbReference type="InterPro" id="IPR036597">
    <property type="entry name" value="Fido-like_dom_sf"/>
</dbReference>
<dbReference type="Proteomes" id="UP001164390">
    <property type="component" value="Chromosome"/>
</dbReference>
<dbReference type="GO" id="GO:0005524">
    <property type="term" value="F:ATP binding"/>
    <property type="evidence" value="ECO:0007669"/>
    <property type="project" value="UniProtKB-KW"/>
</dbReference>
<protein>
    <submittedName>
        <fullName evidence="4">Fic family protein</fullName>
    </submittedName>
</protein>
<keyword evidence="2" id="KW-0067">ATP-binding</keyword>
<sequence length="371" mass="40011">MTVEVPPKIARAPVEPSPELVERCRYVEAEIARLDAQYGAQLVGLSSFLVRSESVASSRIEHVYADLDDIARASISEDASRAAQATAAAASAMSTLIRDQGPGEPFKETSVLEAHRDLLEDDLLERRYAGQYRDVQNWIGGSDFSPRNAVHLPPPATEVAPLMADLTSFMNRDDMPPVAQAALAHGQFEAIHPFPDGNGRIGRGLIAAILRRRGVARQVVVPVAATMLADVDAYFDALVAYRRGAAGTLVAYLATAAANATGEASISAERLGAMPQTWRDLVRPRANSSAAKLIDGLVTNPVINAPAAQRITGSATPRTYQAIERLSEAGVLREITGRSRSRVWVASDVVTEIGDLDERIGRRTRPSKRWA</sequence>
<dbReference type="KEGG" id="sgrg:L0C25_11955"/>
<dbReference type="EMBL" id="CP094970">
    <property type="protein sequence ID" value="UYM07747.1"/>
    <property type="molecule type" value="Genomic_DNA"/>
</dbReference>
<feature type="binding site" evidence="2">
    <location>
        <begin position="196"/>
        <end position="203"/>
    </location>
    <ligand>
        <name>ATP</name>
        <dbReference type="ChEBI" id="CHEBI:30616"/>
    </ligand>
</feature>
<accession>A0AA46TLY8</accession>
<dbReference type="PANTHER" id="PTHR13504:SF38">
    <property type="entry name" value="FIDO DOMAIN-CONTAINING PROTEIN"/>
    <property type="match status" value="1"/>
</dbReference>
<evidence type="ECO:0000259" key="3">
    <source>
        <dbReference type="PROSITE" id="PS51459"/>
    </source>
</evidence>
<dbReference type="InterPro" id="IPR003812">
    <property type="entry name" value="Fido"/>
</dbReference>
<evidence type="ECO:0000313" key="5">
    <source>
        <dbReference type="Proteomes" id="UP001164390"/>
    </source>
</evidence>
<dbReference type="PROSITE" id="PS51459">
    <property type="entry name" value="FIDO"/>
    <property type="match status" value="1"/>
</dbReference>
<evidence type="ECO:0000256" key="2">
    <source>
        <dbReference type="PIRSR" id="PIRSR640198-2"/>
    </source>
</evidence>
<feature type="domain" description="Fido" evidence="3">
    <location>
        <begin position="106"/>
        <end position="255"/>
    </location>
</feature>
<dbReference type="Pfam" id="PF02661">
    <property type="entry name" value="Fic"/>
    <property type="match status" value="1"/>
</dbReference>